<proteinExistence type="predicted"/>
<evidence type="ECO:0000256" key="2">
    <source>
        <dbReference type="SAM" id="SignalP"/>
    </source>
</evidence>
<evidence type="ECO:0000313" key="4">
    <source>
        <dbReference type="Proteomes" id="UP000663882"/>
    </source>
</evidence>
<reference evidence="3" key="1">
    <citation type="submission" date="2021-02" db="EMBL/GenBank/DDBJ databases">
        <authorList>
            <person name="Nowell W R."/>
        </authorList>
    </citation>
    <scope>NUCLEOTIDE SEQUENCE</scope>
</reference>
<dbReference type="EMBL" id="CAJNOO010000995">
    <property type="protein sequence ID" value="CAF1076412.1"/>
    <property type="molecule type" value="Genomic_DNA"/>
</dbReference>
<keyword evidence="2" id="KW-0732">Signal</keyword>
<keyword evidence="1" id="KW-1133">Transmembrane helix</keyword>
<dbReference type="OrthoDB" id="9975906at2759"/>
<keyword evidence="1" id="KW-0472">Membrane</keyword>
<feature type="chain" id="PRO_5032480800" evidence="2">
    <location>
        <begin position="19"/>
        <end position="164"/>
    </location>
</feature>
<accession>A0A814MD38</accession>
<protein>
    <submittedName>
        <fullName evidence="3">Uncharacterized protein</fullName>
    </submittedName>
</protein>
<feature type="transmembrane region" description="Helical" evidence="1">
    <location>
        <begin position="139"/>
        <end position="159"/>
    </location>
</feature>
<sequence>MNIFFFILIFIIKHFSEATIQDLSGSYDFENCACTVLRCLEKSSYRFNQSQYGDFTIYYKFNIEAAYGKTISINNGQQTQIFMKWLPGMDFDTTCTGTWIPTRRLIELKCGDQYRYCTGQFKCRNNSGPCAKNSSTSLVIQYINTLSKIIICLLLLLFIEQINH</sequence>
<evidence type="ECO:0000313" key="3">
    <source>
        <dbReference type="EMBL" id="CAF1076412.1"/>
    </source>
</evidence>
<keyword evidence="1" id="KW-0812">Transmembrane</keyword>
<feature type="signal peptide" evidence="2">
    <location>
        <begin position="1"/>
        <end position="18"/>
    </location>
</feature>
<gene>
    <name evidence="3" type="ORF">RFH988_LOCUS18048</name>
</gene>
<dbReference type="AlphaFoldDB" id="A0A814MD38"/>
<comment type="caution">
    <text evidence="3">The sequence shown here is derived from an EMBL/GenBank/DDBJ whole genome shotgun (WGS) entry which is preliminary data.</text>
</comment>
<evidence type="ECO:0000256" key="1">
    <source>
        <dbReference type="SAM" id="Phobius"/>
    </source>
</evidence>
<dbReference type="Proteomes" id="UP000663882">
    <property type="component" value="Unassembled WGS sequence"/>
</dbReference>
<organism evidence="3 4">
    <name type="scientific">Rotaria sordida</name>
    <dbReference type="NCBI Taxonomy" id="392033"/>
    <lineage>
        <taxon>Eukaryota</taxon>
        <taxon>Metazoa</taxon>
        <taxon>Spiralia</taxon>
        <taxon>Gnathifera</taxon>
        <taxon>Rotifera</taxon>
        <taxon>Eurotatoria</taxon>
        <taxon>Bdelloidea</taxon>
        <taxon>Philodinida</taxon>
        <taxon>Philodinidae</taxon>
        <taxon>Rotaria</taxon>
    </lineage>
</organism>
<name>A0A814MD38_9BILA</name>